<dbReference type="AlphaFoldDB" id="A0A5S9F3S4"/>
<keyword evidence="4" id="KW-1185">Reference proteome</keyword>
<name>A0A5S9F3S4_UABAM</name>
<feature type="compositionally biased region" description="Basic and acidic residues" evidence="2">
    <location>
        <begin position="184"/>
        <end position="193"/>
    </location>
</feature>
<evidence type="ECO:0000256" key="1">
    <source>
        <dbReference type="SAM" id="Coils"/>
    </source>
</evidence>
<evidence type="ECO:0000313" key="4">
    <source>
        <dbReference type="Proteomes" id="UP000326354"/>
    </source>
</evidence>
<protein>
    <submittedName>
        <fullName evidence="3">Uncharacterized protein</fullName>
    </submittedName>
</protein>
<keyword evidence="1" id="KW-0175">Coiled coil</keyword>
<organism evidence="3 4">
    <name type="scientific">Uabimicrobium amorphum</name>
    <dbReference type="NCBI Taxonomy" id="2596890"/>
    <lineage>
        <taxon>Bacteria</taxon>
        <taxon>Pseudomonadati</taxon>
        <taxon>Planctomycetota</taxon>
        <taxon>Candidatus Uabimicrobiia</taxon>
        <taxon>Candidatus Uabimicrobiales</taxon>
        <taxon>Candidatus Uabimicrobiaceae</taxon>
        <taxon>Candidatus Uabimicrobium</taxon>
    </lineage>
</organism>
<gene>
    <name evidence="3" type="ORF">UABAM_03418</name>
</gene>
<dbReference type="KEGG" id="uam:UABAM_03418"/>
<dbReference type="RefSeq" id="WP_151969175.1">
    <property type="nucleotide sequence ID" value="NZ_AP019860.1"/>
</dbReference>
<evidence type="ECO:0000256" key="2">
    <source>
        <dbReference type="SAM" id="MobiDB-lite"/>
    </source>
</evidence>
<dbReference type="Proteomes" id="UP000326354">
    <property type="component" value="Chromosome"/>
</dbReference>
<dbReference type="Gene3D" id="1.10.287.950">
    <property type="entry name" value="Methyl-accepting chemotaxis protein"/>
    <property type="match status" value="1"/>
</dbReference>
<feature type="coiled-coil region" evidence="1">
    <location>
        <begin position="135"/>
        <end position="162"/>
    </location>
</feature>
<sequence>MYRIILLLLIATLVYPSVCYPQENIIQTEELQEIISYVKKMHHTTKSIQKDTHKNFQETITLLEKLKSSYDNLPEFVKNITEEKRSGIKEDNTQNIEKSLRIAAKDISQAAKDLNQVAKTVDKATSHIRQTAKDINNAAQTLKKIASRLSQMTNNVKKVTDETLDSVEKIHKKLHGSSRTSHCKTQETTRDNK</sequence>
<proteinExistence type="predicted"/>
<dbReference type="SUPFAM" id="SSF58104">
    <property type="entry name" value="Methyl-accepting chemotaxis protein (MCP) signaling domain"/>
    <property type="match status" value="1"/>
</dbReference>
<evidence type="ECO:0000313" key="3">
    <source>
        <dbReference type="EMBL" id="BBM85055.1"/>
    </source>
</evidence>
<dbReference type="EMBL" id="AP019860">
    <property type="protein sequence ID" value="BBM85055.1"/>
    <property type="molecule type" value="Genomic_DNA"/>
</dbReference>
<accession>A0A5S9F3S4</accession>
<reference evidence="3 4" key="1">
    <citation type="submission" date="2019-08" db="EMBL/GenBank/DDBJ databases">
        <title>Complete genome sequence of Candidatus Uab amorphum.</title>
        <authorList>
            <person name="Shiratori T."/>
            <person name="Suzuki S."/>
            <person name="Kakizawa Y."/>
            <person name="Ishida K."/>
        </authorList>
    </citation>
    <scope>NUCLEOTIDE SEQUENCE [LARGE SCALE GENOMIC DNA]</scope>
    <source>
        <strain evidence="3 4">SRT547</strain>
    </source>
</reference>
<feature type="region of interest" description="Disordered" evidence="2">
    <location>
        <begin position="174"/>
        <end position="193"/>
    </location>
</feature>